<organism evidence="1 2">
    <name type="scientific">Saccharopolyspora phatthalungensis</name>
    <dbReference type="NCBI Taxonomy" id="664693"/>
    <lineage>
        <taxon>Bacteria</taxon>
        <taxon>Bacillati</taxon>
        <taxon>Actinomycetota</taxon>
        <taxon>Actinomycetes</taxon>
        <taxon>Pseudonocardiales</taxon>
        <taxon>Pseudonocardiaceae</taxon>
        <taxon>Saccharopolyspora</taxon>
    </lineage>
</organism>
<comment type="caution">
    <text evidence="1">The sequence shown here is derived from an EMBL/GenBank/DDBJ whole genome shotgun (WGS) entry which is preliminary data.</text>
</comment>
<dbReference type="SUPFAM" id="SSF53448">
    <property type="entry name" value="Nucleotide-diphospho-sugar transferases"/>
    <property type="match status" value="1"/>
</dbReference>
<keyword evidence="2" id="KW-1185">Reference proteome</keyword>
<dbReference type="InterPro" id="IPR018641">
    <property type="entry name" value="Trfase_1_rSAM/seldom-assoc"/>
</dbReference>
<dbReference type="Gene3D" id="3.90.550.10">
    <property type="entry name" value="Spore Coat Polysaccharide Biosynthesis Protein SpsA, Chain A"/>
    <property type="match status" value="1"/>
</dbReference>
<evidence type="ECO:0008006" key="3">
    <source>
        <dbReference type="Google" id="ProtNLM"/>
    </source>
</evidence>
<gene>
    <name evidence="1" type="ORF">BJ970_005157</name>
</gene>
<evidence type="ECO:0000313" key="2">
    <source>
        <dbReference type="Proteomes" id="UP000584374"/>
    </source>
</evidence>
<dbReference type="EMBL" id="JACHIW010000001">
    <property type="protein sequence ID" value="MBB5157623.1"/>
    <property type="molecule type" value="Genomic_DNA"/>
</dbReference>
<dbReference type="Proteomes" id="UP000584374">
    <property type="component" value="Unassembled WGS sequence"/>
</dbReference>
<dbReference type="PANTHER" id="PTHR36529:SF1">
    <property type="entry name" value="GLYCOSYLTRANSFERASE"/>
    <property type="match status" value="1"/>
</dbReference>
<sequence length="228" mass="23507">MSTTALLVVAKAPVPGLAKTRLCPPATYAEAAHIAAASLLDTVDAVRRTPNVRPVVAMVGDLDAAACSTELRDALRGWTVLGQRGDGFPARLAAAHADTADAHPGLPIMQIGMDTPQVTPGLLAEACEALGTADAALGLAGDGGWWAAGFRSVAHARLLRGIPTSRADTGERTLAALHAAGLRVATLPILSDVDTMEDAWRVADLLPHSRFVASLPSRCDSAGAVDER</sequence>
<dbReference type="AlphaFoldDB" id="A0A840QJ53"/>
<dbReference type="Pfam" id="PF09837">
    <property type="entry name" value="DUF2064"/>
    <property type="match status" value="1"/>
</dbReference>
<dbReference type="RefSeq" id="WP_184728505.1">
    <property type="nucleotide sequence ID" value="NZ_JACHIW010000001.1"/>
</dbReference>
<proteinExistence type="predicted"/>
<name>A0A840QJ53_9PSEU</name>
<dbReference type="PANTHER" id="PTHR36529">
    <property type="entry name" value="SLL1095 PROTEIN"/>
    <property type="match status" value="1"/>
</dbReference>
<accession>A0A840QJ53</accession>
<dbReference type="InterPro" id="IPR029044">
    <property type="entry name" value="Nucleotide-diphossugar_trans"/>
</dbReference>
<protein>
    <recommendedName>
        <fullName evidence="3">Glycosyltransferase involved in cell wall biogenesis</fullName>
    </recommendedName>
</protein>
<reference evidence="1 2" key="1">
    <citation type="submission" date="2020-08" db="EMBL/GenBank/DDBJ databases">
        <title>Sequencing the genomes of 1000 actinobacteria strains.</title>
        <authorList>
            <person name="Klenk H.-P."/>
        </authorList>
    </citation>
    <scope>NUCLEOTIDE SEQUENCE [LARGE SCALE GENOMIC DNA]</scope>
    <source>
        <strain evidence="1 2">DSM 45584</strain>
    </source>
</reference>
<evidence type="ECO:0000313" key="1">
    <source>
        <dbReference type="EMBL" id="MBB5157623.1"/>
    </source>
</evidence>